<proteinExistence type="predicted"/>
<sequence>MKHPKIEQKNMSLKLKLKQWEISLLEWELAHPQEESVHVSRTRKWTSTGLGPEVYAAEQRYWTRKKLVAKQKMLAQRLAYLKRHHYLERVKEADHTFEKLTARGKFEVLRLQFALHMQAQRHKPWNGKFYLVVFDIPETMRRYRDFFRKLLKSNGFKFLQLSVWMTRYDPRPALDDIVRYLKLQIHYELMEIDCGGCSPRVQRKIR</sequence>
<name>A0A1F7USI1_9BACT</name>
<keyword evidence="5" id="KW-0460">Magnesium</keyword>
<keyword evidence="6" id="KW-0051">Antiviral defense</keyword>
<evidence type="ECO:0000313" key="8">
    <source>
        <dbReference type="EMBL" id="OGL81206.1"/>
    </source>
</evidence>
<keyword evidence="4" id="KW-0378">Hydrolase</keyword>
<dbReference type="EMBL" id="MGEJ01000009">
    <property type="protein sequence ID" value="OGL81206.1"/>
    <property type="molecule type" value="Genomic_DNA"/>
</dbReference>
<evidence type="ECO:0000256" key="1">
    <source>
        <dbReference type="ARBA" id="ARBA00022722"/>
    </source>
</evidence>
<evidence type="ECO:0000256" key="4">
    <source>
        <dbReference type="ARBA" id="ARBA00022801"/>
    </source>
</evidence>
<evidence type="ECO:0000259" key="7">
    <source>
        <dbReference type="Pfam" id="PF20803"/>
    </source>
</evidence>
<keyword evidence="1" id="KW-0540">Nuclease</keyword>
<feature type="domain" description="Transcriptional repressor PaaX-like central Cas2-like" evidence="7">
    <location>
        <begin position="123"/>
        <end position="194"/>
    </location>
</feature>
<dbReference type="STRING" id="1802401.A3B21_02865"/>
<evidence type="ECO:0000256" key="2">
    <source>
        <dbReference type="ARBA" id="ARBA00022723"/>
    </source>
</evidence>
<organism evidence="8 9">
    <name type="scientific">Candidatus Uhrbacteria bacterium RIFCSPLOWO2_01_FULL_47_24</name>
    <dbReference type="NCBI Taxonomy" id="1802401"/>
    <lineage>
        <taxon>Bacteria</taxon>
        <taxon>Candidatus Uhriibacteriota</taxon>
    </lineage>
</organism>
<dbReference type="GO" id="GO:0043571">
    <property type="term" value="P:maintenance of CRISPR repeat elements"/>
    <property type="evidence" value="ECO:0007669"/>
    <property type="project" value="InterPro"/>
</dbReference>
<dbReference type="InterPro" id="IPR021127">
    <property type="entry name" value="CRISPR_associated_Cas2"/>
</dbReference>
<evidence type="ECO:0000313" key="9">
    <source>
        <dbReference type="Proteomes" id="UP000176897"/>
    </source>
</evidence>
<dbReference type="InterPro" id="IPR048846">
    <property type="entry name" value="PaaX-like_central"/>
</dbReference>
<dbReference type="Gene3D" id="3.30.70.2650">
    <property type="match status" value="1"/>
</dbReference>
<dbReference type="AlphaFoldDB" id="A0A1F7USI1"/>
<accession>A0A1F7USI1</accession>
<protein>
    <submittedName>
        <fullName evidence="8">CRISPR-associated endonuclease Cas2</fullName>
    </submittedName>
</protein>
<reference evidence="8 9" key="1">
    <citation type="journal article" date="2016" name="Nat. Commun.">
        <title>Thousands of microbial genomes shed light on interconnected biogeochemical processes in an aquifer system.</title>
        <authorList>
            <person name="Anantharaman K."/>
            <person name="Brown C.T."/>
            <person name="Hug L.A."/>
            <person name="Sharon I."/>
            <person name="Castelle C.J."/>
            <person name="Probst A.J."/>
            <person name="Thomas B.C."/>
            <person name="Singh A."/>
            <person name="Wilkins M.J."/>
            <person name="Karaoz U."/>
            <person name="Brodie E.L."/>
            <person name="Williams K.H."/>
            <person name="Hubbard S.S."/>
            <person name="Banfield J.F."/>
        </authorList>
    </citation>
    <scope>NUCLEOTIDE SEQUENCE [LARGE SCALE GENOMIC DNA]</scope>
</reference>
<dbReference type="NCBIfam" id="TIGR01573">
    <property type="entry name" value="cas2"/>
    <property type="match status" value="1"/>
</dbReference>
<dbReference type="SUPFAM" id="SSF143430">
    <property type="entry name" value="TTP0101/SSO1404-like"/>
    <property type="match status" value="1"/>
</dbReference>
<evidence type="ECO:0000256" key="5">
    <source>
        <dbReference type="ARBA" id="ARBA00022842"/>
    </source>
</evidence>
<keyword evidence="2" id="KW-0479">Metal-binding</keyword>
<dbReference type="Proteomes" id="UP000176897">
    <property type="component" value="Unassembled WGS sequence"/>
</dbReference>
<comment type="caution">
    <text evidence="8">The sequence shown here is derived from an EMBL/GenBank/DDBJ whole genome shotgun (WGS) entry which is preliminary data.</text>
</comment>
<gene>
    <name evidence="8" type="ORF">A3B21_02865</name>
</gene>
<dbReference type="GO" id="GO:0004521">
    <property type="term" value="F:RNA endonuclease activity"/>
    <property type="evidence" value="ECO:0007669"/>
    <property type="project" value="InterPro"/>
</dbReference>
<dbReference type="Pfam" id="PF20803">
    <property type="entry name" value="PaaX_M"/>
    <property type="match status" value="1"/>
</dbReference>
<keyword evidence="3 8" id="KW-0255">Endonuclease</keyword>
<evidence type="ECO:0000256" key="6">
    <source>
        <dbReference type="ARBA" id="ARBA00023118"/>
    </source>
</evidence>
<evidence type="ECO:0000256" key="3">
    <source>
        <dbReference type="ARBA" id="ARBA00022759"/>
    </source>
</evidence>